<evidence type="ECO:0000259" key="3">
    <source>
        <dbReference type="PROSITE" id="PS51109"/>
    </source>
</evidence>
<evidence type="ECO:0000313" key="5">
    <source>
        <dbReference type="Proteomes" id="UP000190409"/>
    </source>
</evidence>
<feature type="region of interest" description="Disordered" evidence="2">
    <location>
        <begin position="270"/>
        <end position="300"/>
    </location>
</feature>
<accession>A0A1S8KKZ7</accession>
<dbReference type="PROSITE" id="PS51109">
    <property type="entry name" value="G5"/>
    <property type="match status" value="3"/>
</dbReference>
<dbReference type="Pfam" id="PF07501">
    <property type="entry name" value="G5"/>
    <property type="match status" value="3"/>
</dbReference>
<reference evidence="4 5" key="1">
    <citation type="submission" date="2017-01" db="EMBL/GenBank/DDBJ databases">
        <title>Complete Genome Sequence of Dolosigranulum pigrum isolated from a Patient with interstitial lung disease.</title>
        <authorList>
            <person name="Mukhopadhyay R."/>
            <person name="Joaquin J."/>
            <person name="Hogue R."/>
            <person name="Fitzgerald S."/>
            <person name="Jospin G."/>
            <person name="Eisen J.A."/>
            <person name="Chaturvedi V."/>
        </authorList>
    </citation>
    <scope>NUCLEOTIDE SEQUENCE [LARGE SCALE GENOMIC DNA]</scope>
    <source>
        <strain evidence="4 5">15S00348</strain>
    </source>
</reference>
<evidence type="ECO:0000256" key="2">
    <source>
        <dbReference type="SAM" id="MobiDB-lite"/>
    </source>
</evidence>
<sequence>MAEYTIRGAHYYLNGAIGTIRIRPNQRPSFDPQGITKITFLPHTFQASYESGDWSSGVIVRVENLKNSYFRREVLKVLNLNEVLTNIYSGYSNGAVTIEYEERQVEWRRESETRYTEPTQTTRYDDSIYPSESYTEQGVRGRQIVVWEAEYVNGSATGNRRNEQTQTLVDMKPTVRVVGTKRDRIEWRTQSHTESITATQTERRDPNVYPEDSYVQQGRDGQKRITYERKYVNGERTEETRNRRESTIRDMQPFVRVIGTKRDRIEWRTQSHTESITATQTERRDPNVYPEDSYVQQGRDGQKRITYERKYVNGERTEETRNRRESTIRDMQPFVRVIGTKRDRIEWRQESEVETISATTTERRDPDIYPEDSFTEQGQVGQKRITYERKYVNGSRTEETRNRRVSTTRPMRPHVRVIGTKQRARYLVPRIIFNGKHAIRVVRDNEVVRSIDGLTDLPARQNYVNLSSKSSSGGWARYELTEEISNGLYDLTIETPIKTTVSVEFKVLTFWGDNTTTTVQAATNETVEVNVSSGYYSAGVAVMSIEDKPNNRITNVRLERR</sequence>
<organism evidence="4 5">
    <name type="scientific">Dolosigranulum pigrum</name>
    <dbReference type="NCBI Taxonomy" id="29394"/>
    <lineage>
        <taxon>Bacteria</taxon>
        <taxon>Bacillati</taxon>
        <taxon>Bacillota</taxon>
        <taxon>Bacilli</taxon>
        <taxon>Lactobacillales</taxon>
        <taxon>Carnobacteriaceae</taxon>
        <taxon>Dolosigranulum</taxon>
    </lineage>
</organism>
<feature type="region of interest" description="Disordered" evidence="2">
    <location>
        <begin position="356"/>
        <end position="380"/>
    </location>
</feature>
<dbReference type="Proteomes" id="UP000190409">
    <property type="component" value="Unassembled WGS sequence"/>
</dbReference>
<dbReference type="EMBL" id="MUYF01000003">
    <property type="protein sequence ID" value="OOL80418.1"/>
    <property type="molecule type" value="Genomic_DNA"/>
</dbReference>
<dbReference type="AlphaFoldDB" id="A0A1S8KKZ7"/>
<dbReference type="SMART" id="SM01208">
    <property type="entry name" value="G5"/>
    <property type="match status" value="4"/>
</dbReference>
<gene>
    <name evidence="4" type="ORF">BWX42_00210</name>
</gene>
<comment type="caution">
    <text evidence="4">The sequence shown here is derived from an EMBL/GenBank/DDBJ whole genome shotgun (WGS) entry which is preliminary data.</text>
</comment>
<feature type="domain" description="G5" evidence="3">
    <location>
        <begin position="262"/>
        <end position="342"/>
    </location>
</feature>
<protein>
    <recommendedName>
        <fullName evidence="3">G5 domain-containing protein</fullName>
    </recommendedName>
</protein>
<proteinExistence type="predicted"/>
<dbReference type="Gene3D" id="2.20.230.10">
    <property type="entry name" value="Resuscitation-promoting factor rpfb"/>
    <property type="match status" value="3"/>
</dbReference>
<evidence type="ECO:0000313" key="4">
    <source>
        <dbReference type="EMBL" id="OOL80418.1"/>
    </source>
</evidence>
<feature type="domain" description="G5" evidence="3">
    <location>
        <begin position="182"/>
        <end position="262"/>
    </location>
</feature>
<evidence type="ECO:0000256" key="1">
    <source>
        <dbReference type="ARBA" id="ARBA00022729"/>
    </source>
</evidence>
<name>A0A1S8KKZ7_9LACT</name>
<dbReference type="InterPro" id="IPR011098">
    <property type="entry name" value="G5_dom"/>
</dbReference>
<keyword evidence="1" id="KW-0732">Signal</keyword>
<feature type="domain" description="G5" evidence="3">
    <location>
        <begin position="342"/>
        <end position="422"/>
    </location>
</feature>